<organism evidence="4 5">
    <name type="scientific">Elioraea tepida</name>
    <dbReference type="NCBI Taxonomy" id="2843330"/>
    <lineage>
        <taxon>Bacteria</taxon>
        <taxon>Pseudomonadati</taxon>
        <taxon>Pseudomonadota</taxon>
        <taxon>Alphaproteobacteria</taxon>
        <taxon>Acetobacterales</taxon>
        <taxon>Elioraeaceae</taxon>
        <taxon>Elioraea</taxon>
    </lineage>
</organism>
<evidence type="ECO:0000259" key="2">
    <source>
        <dbReference type="Pfam" id="PF13395"/>
    </source>
</evidence>
<dbReference type="GO" id="GO:0008168">
    <property type="term" value="F:methyltransferase activity"/>
    <property type="evidence" value="ECO:0007669"/>
    <property type="project" value="UniProtKB-KW"/>
</dbReference>
<keyword evidence="1" id="KW-0808">Transferase</keyword>
<keyword evidence="5" id="KW-1185">Reference proteome</keyword>
<evidence type="ECO:0000256" key="1">
    <source>
        <dbReference type="ARBA" id="ARBA00022679"/>
    </source>
</evidence>
<dbReference type="Pfam" id="PF13649">
    <property type="entry name" value="Methyltransf_25"/>
    <property type="match status" value="1"/>
</dbReference>
<dbReference type="CDD" id="cd02440">
    <property type="entry name" value="AdoMet_MTases"/>
    <property type="match status" value="1"/>
</dbReference>
<name>A0A975U6T7_9PROT</name>
<dbReference type="InterPro" id="IPR041698">
    <property type="entry name" value="Methyltransf_25"/>
</dbReference>
<dbReference type="CDD" id="cd00085">
    <property type="entry name" value="HNHc"/>
    <property type="match status" value="1"/>
</dbReference>
<evidence type="ECO:0000259" key="3">
    <source>
        <dbReference type="Pfam" id="PF13649"/>
    </source>
</evidence>
<gene>
    <name evidence="4" type="ORF">KO353_07965</name>
</gene>
<accession>A0A975U6T7</accession>
<dbReference type="Pfam" id="PF13395">
    <property type="entry name" value="HNH_4"/>
    <property type="match status" value="1"/>
</dbReference>
<dbReference type="Proteomes" id="UP000694001">
    <property type="component" value="Chromosome"/>
</dbReference>
<sequence>MTDTVSPYERNASGFVAAYESLAFEAVHAGHLAFLPERPELVLDVGAGSGRDAAWFAARGAEVVAVEPAAALRTAAAARHPSPRIRWIDDRLPGLASVRRLGLAFDLLWLSGVWMHVAPEARQQAMRSLAMLLKPGGRMVLTLRHGPLPEDRPMWPADPREVERLGLAFGLSPRAVTAPRDDLANRPGVRWQAVILDLPDDGGGALPLLRGIILRQEKAATYKLALLRAIARMAEATPNVAREREGGEEIELPLGLVALHWLRMFKPLLERGLPQMPVRAGASPAFVGEAFRALSALEAEELHLGATFTDATAAALRRALADAARTIVAMPARHLTHPDDTPVFRAEYDTVPHRAAEFALTLPVLWRYGTIAVPLSLWQALRRFGTWIEPMLVAEWARLSLGYARRAGYDIRLEDVLEALRWSEPERDAKPVRALALGRLAAGEPVRCVWTGEALTRETLDIDHCLPWSAWACNDLWNLLPTSRRVNQRGKRGRLVAAPVLAAARPAILDWWQSAYLAERNLAVRFVEEARASLPLACPDPPSADDVFAAVEFRRLRLAQQIRLPEWDGPGKRG</sequence>
<feature type="domain" description="HNH nuclease" evidence="2">
    <location>
        <begin position="448"/>
        <end position="493"/>
    </location>
</feature>
<keyword evidence="4" id="KW-0489">Methyltransferase</keyword>
<dbReference type="PANTHER" id="PTHR43861">
    <property type="entry name" value="TRANS-ACONITATE 2-METHYLTRANSFERASE-RELATED"/>
    <property type="match status" value="1"/>
</dbReference>
<evidence type="ECO:0000313" key="5">
    <source>
        <dbReference type="Proteomes" id="UP000694001"/>
    </source>
</evidence>
<proteinExistence type="predicted"/>
<dbReference type="AlphaFoldDB" id="A0A975U6T7"/>
<feature type="domain" description="Methyltransferase" evidence="3">
    <location>
        <begin position="42"/>
        <end position="137"/>
    </location>
</feature>
<dbReference type="RefSeq" id="WP_218287157.1">
    <property type="nucleotide sequence ID" value="NZ_CP076448.1"/>
</dbReference>
<dbReference type="EMBL" id="CP076448">
    <property type="protein sequence ID" value="QXM26106.1"/>
    <property type="molecule type" value="Genomic_DNA"/>
</dbReference>
<dbReference type="InterPro" id="IPR003615">
    <property type="entry name" value="HNH_nuc"/>
</dbReference>
<evidence type="ECO:0000313" key="4">
    <source>
        <dbReference type="EMBL" id="QXM26106.1"/>
    </source>
</evidence>
<dbReference type="GO" id="GO:0032259">
    <property type="term" value="P:methylation"/>
    <property type="evidence" value="ECO:0007669"/>
    <property type="project" value="UniProtKB-KW"/>
</dbReference>
<reference evidence="4" key="1">
    <citation type="submission" date="2021-06" db="EMBL/GenBank/DDBJ databases">
        <title>Elioraea tepida, sp. nov., a moderately thermophilic aerobic anoxygenic phototrophic bacterium isolated from an alkaline siliceous hot spring mat community in Yellowstone National Park, WY, USA.</title>
        <authorList>
            <person name="Saini M.K."/>
            <person name="Yoshida S."/>
            <person name="Sebastian A."/>
            <person name="Hirose S."/>
            <person name="Hara E."/>
            <person name="Tamaki H."/>
            <person name="Soulier N.T."/>
            <person name="Albert I."/>
            <person name="Hanada S."/>
            <person name="Bryant D.A."/>
            <person name="Tank M."/>
        </authorList>
    </citation>
    <scope>NUCLEOTIDE SEQUENCE</scope>
    <source>
        <strain evidence="4">MS-P2</strain>
    </source>
</reference>
<protein>
    <submittedName>
        <fullName evidence="4">Methyltransferase domain-containing protein</fullName>
    </submittedName>
</protein>
<dbReference type="KEGG" id="elio:KO353_07965"/>